<keyword evidence="1" id="KW-0732">Signal</keyword>
<evidence type="ECO:0000313" key="3">
    <source>
        <dbReference type="EMBL" id="QDT32990.1"/>
    </source>
</evidence>
<accession>A0A517QMW5</accession>
<dbReference type="AlphaFoldDB" id="A0A517QMW5"/>
<dbReference type="Gene3D" id="3.40.50.12140">
    <property type="entry name" value="Domain of unknown function DUF4159"/>
    <property type="match status" value="1"/>
</dbReference>
<evidence type="ECO:0000259" key="2">
    <source>
        <dbReference type="Pfam" id="PF13709"/>
    </source>
</evidence>
<dbReference type="InterPro" id="IPR025297">
    <property type="entry name" value="DUF4159"/>
</dbReference>
<name>A0A517QMW5_9PLAN</name>
<dbReference type="KEGG" id="tpol:Mal48_22410"/>
<sequence precursor="true">MAEKSRLILTLKNQLLIVLALFSLSAECTAQFQNRRRQMFQPQGDGTRFYLDRNGVPDWEEDEEFPSDVFTFVRIRYNAIQGDRGRWRTDYPDSDLNLSFRLQQLTSLKVNPDPIVLELTDKRLFNYPFVYFCEPGGGFSRRGGFGGHGGLNFTPEEVKEFRRYLINGGFAMFDDFWGEQEWYNFETEIKKVFPDREIEDIPLEHPIFNCVYEIKEKPQVPSINAAVQGRPYGITWEREDAQEVHYRGIFDDKRRLMVVICHNTDLGDGWEREGENEWYFHEFSEKKAYPMGINIIFYAMTH</sequence>
<dbReference type="OrthoDB" id="9773014at2"/>
<feature type="domain" description="DUF4159" evidence="2">
    <location>
        <begin position="71"/>
        <end position="300"/>
    </location>
</feature>
<feature type="signal peptide" evidence="1">
    <location>
        <begin position="1"/>
        <end position="30"/>
    </location>
</feature>
<reference evidence="3 4" key="1">
    <citation type="submission" date="2019-02" db="EMBL/GenBank/DDBJ databases">
        <title>Deep-cultivation of Planctomycetes and their phenomic and genomic characterization uncovers novel biology.</title>
        <authorList>
            <person name="Wiegand S."/>
            <person name="Jogler M."/>
            <person name="Boedeker C."/>
            <person name="Pinto D."/>
            <person name="Vollmers J."/>
            <person name="Rivas-Marin E."/>
            <person name="Kohn T."/>
            <person name="Peeters S.H."/>
            <person name="Heuer A."/>
            <person name="Rast P."/>
            <person name="Oberbeckmann S."/>
            <person name="Bunk B."/>
            <person name="Jeske O."/>
            <person name="Meyerdierks A."/>
            <person name="Storesund J.E."/>
            <person name="Kallscheuer N."/>
            <person name="Luecker S."/>
            <person name="Lage O.M."/>
            <person name="Pohl T."/>
            <person name="Merkel B.J."/>
            <person name="Hornburger P."/>
            <person name="Mueller R.-W."/>
            <person name="Bruemmer F."/>
            <person name="Labrenz M."/>
            <person name="Spormann A.M."/>
            <person name="Op den Camp H."/>
            <person name="Overmann J."/>
            <person name="Amann R."/>
            <person name="Jetten M.S.M."/>
            <person name="Mascher T."/>
            <person name="Medema M.H."/>
            <person name="Devos D.P."/>
            <person name="Kaster A.-K."/>
            <person name="Ovreas L."/>
            <person name="Rohde M."/>
            <person name="Galperin M.Y."/>
            <person name="Jogler C."/>
        </authorList>
    </citation>
    <scope>NUCLEOTIDE SEQUENCE [LARGE SCALE GENOMIC DNA]</scope>
    <source>
        <strain evidence="3 4">Mal48</strain>
    </source>
</reference>
<organism evidence="3 4">
    <name type="scientific">Thalassoglobus polymorphus</name>
    <dbReference type="NCBI Taxonomy" id="2527994"/>
    <lineage>
        <taxon>Bacteria</taxon>
        <taxon>Pseudomonadati</taxon>
        <taxon>Planctomycetota</taxon>
        <taxon>Planctomycetia</taxon>
        <taxon>Planctomycetales</taxon>
        <taxon>Planctomycetaceae</taxon>
        <taxon>Thalassoglobus</taxon>
    </lineage>
</organism>
<feature type="chain" id="PRO_5021861888" description="DUF4159 domain-containing protein" evidence="1">
    <location>
        <begin position="31"/>
        <end position="302"/>
    </location>
</feature>
<dbReference type="EMBL" id="CP036267">
    <property type="protein sequence ID" value="QDT32990.1"/>
    <property type="molecule type" value="Genomic_DNA"/>
</dbReference>
<gene>
    <name evidence="3" type="ORF">Mal48_22410</name>
</gene>
<dbReference type="Pfam" id="PF13709">
    <property type="entry name" value="DUF4159"/>
    <property type="match status" value="1"/>
</dbReference>
<evidence type="ECO:0000313" key="4">
    <source>
        <dbReference type="Proteomes" id="UP000315724"/>
    </source>
</evidence>
<keyword evidence="4" id="KW-1185">Reference proteome</keyword>
<evidence type="ECO:0000256" key="1">
    <source>
        <dbReference type="SAM" id="SignalP"/>
    </source>
</evidence>
<protein>
    <recommendedName>
        <fullName evidence="2">DUF4159 domain-containing protein</fullName>
    </recommendedName>
</protein>
<proteinExistence type="predicted"/>
<dbReference type="Proteomes" id="UP000315724">
    <property type="component" value="Chromosome"/>
</dbReference>